<proteinExistence type="predicted"/>
<gene>
    <name evidence="1" type="ORF">BL57_277</name>
</gene>
<evidence type="ECO:0000313" key="1">
    <source>
        <dbReference type="EMBL" id="XHV10749.1"/>
    </source>
</evidence>
<dbReference type="EMBL" id="PQ287320">
    <property type="protein sequence ID" value="XHV10749.1"/>
    <property type="molecule type" value="Genomic_DNA"/>
</dbReference>
<reference evidence="1" key="1">
    <citation type="submission" date="2024-10" db="EMBL/GenBank/DDBJ databases">
        <title>Genetic diversity among independent isolates of the Dolichocephalovirinae subfamily.</title>
        <authorList>
            <person name="Ely B."/>
            <person name="Thomas Q."/>
            <person name="Mohammadi T."/>
        </authorList>
    </citation>
    <scope>NUCLEOTIDE SEQUENCE</scope>
</reference>
<sequence>MEDKWNEVTPAQVEDQLSALCHELSKRSGVTLAPATFYERAKLTITDLPAIPEAEWNNLQESTRKSLLAMQDRFSVHGSGFMIYWNRVKQEEA</sequence>
<accession>A0AB74UMR1</accession>
<protein>
    <submittedName>
        <fullName evidence="1">Uncharacterized protein</fullName>
    </submittedName>
</protein>
<organism evidence="1">
    <name type="scientific">Caulobacter phage BL57</name>
    <dbReference type="NCBI Taxonomy" id="3348355"/>
    <lineage>
        <taxon>Viruses</taxon>
    </lineage>
</organism>
<name>A0AB74UMR1_9VIRU</name>